<comment type="PTM">
    <text evidence="6">Under oxidizing conditions two disulfide bonds are formed involving the reactive cysteines. Under reducing conditions zinc is bound to the reactive cysteines and the protein is inactive.</text>
</comment>
<keyword evidence="1 6" id="KW-0963">Cytoplasm</keyword>
<dbReference type="Gene3D" id="3.55.30.10">
    <property type="entry name" value="Hsp33 domain"/>
    <property type="match status" value="1"/>
</dbReference>
<dbReference type="EMBL" id="JAFLCK010000019">
    <property type="protein sequence ID" value="MBN8661339.1"/>
    <property type="molecule type" value="Genomic_DNA"/>
</dbReference>
<comment type="caution">
    <text evidence="7">The sequence shown here is derived from an EMBL/GenBank/DDBJ whole genome shotgun (WGS) entry which is preliminary data.</text>
</comment>
<feature type="disulfide bond" description="Redox-active" evidence="6">
    <location>
        <begin position="244"/>
        <end position="246"/>
    </location>
</feature>
<sequence length="298" mass="32232">MASKDKTQKDGLLRAISTDGTIRAVIATTTNLVSEARERHELSFTATAALGRALTAGVLLAPMLLRDGQVALKFHGNGPLGRMMIDASPRGTVRGYVEHPKVELPLNSLGNFDVGSAVGRRGYLHVTIDSGFGAPHTSTVELASGEIGEDVNRYLVTSDQTGSLVVVGVHLTSRGVEAAGGLLVQLLPDHTEETICKIENNITTFGTFTFLMRRGMSLENILQRILAGFEVRPLADVMPIKFHCKCSEDRFVEALKVLPAGELLSMAEEDGQAEGRCQFCNELYLVKKERLLDLAKGQ</sequence>
<evidence type="ECO:0000256" key="2">
    <source>
        <dbReference type="ARBA" id="ARBA00022833"/>
    </source>
</evidence>
<dbReference type="Gene3D" id="3.90.1280.10">
    <property type="entry name" value="HSP33 redox switch-like"/>
    <property type="match status" value="1"/>
</dbReference>
<organism evidence="7 8">
    <name type="scientific">Candidatus Obscuribacter phosphatis</name>
    <dbReference type="NCBI Taxonomy" id="1906157"/>
    <lineage>
        <taxon>Bacteria</taxon>
        <taxon>Bacillati</taxon>
        <taxon>Candidatus Melainabacteria</taxon>
        <taxon>Candidatus Obscuribacterales</taxon>
        <taxon>Candidatus Obscuribacteraceae</taxon>
        <taxon>Candidatus Obscuribacter</taxon>
    </lineage>
</organism>
<dbReference type="SUPFAM" id="SSF118352">
    <property type="entry name" value="HSP33 redox switch-like"/>
    <property type="match status" value="1"/>
</dbReference>
<gene>
    <name evidence="6 7" type="primary">hslO</name>
    <name evidence="7" type="ORF">J0M35_13310</name>
</gene>
<keyword evidence="4 6" id="KW-0143">Chaperone</keyword>
<dbReference type="Proteomes" id="UP000664277">
    <property type="component" value="Unassembled WGS sequence"/>
</dbReference>
<dbReference type="Pfam" id="PF01430">
    <property type="entry name" value="HSP33"/>
    <property type="match status" value="1"/>
</dbReference>
<evidence type="ECO:0000256" key="4">
    <source>
        <dbReference type="ARBA" id="ARBA00023186"/>
    </source>
</evidence>
<accession>A0A8J7P8S9</accession>
<dbReference type="PANTHER" id="PTHR30111:SF1">
    <property type="entry name" value="33 KDA CHAPERONIN"/>
    <property type="match status" value="1"/>
</dbReference>
<dbReference type="NCBIfam" id="NF001033">
    <property type="entry name" value="PRK00114.1"/>
    <property type="match status" value="1"/>
</dbReference>
<keyword evidence="2 6" id="KW-0862">Zinc</keyword>
<dbReference type="GO" id="GO:0005737">
    <property type="term" value="C:cytoplasm"/>
    <property type="evidence" value="ECO:0007669"/>
    <property type="project" value="UniProtKB-SubCell"/>
</dbReference>
<evidence type="ECO:0000256" key="6">
    <source>
        <dbReference type="HAMAP-Rule" id="MF_00117"/>
    </source>
</evidence>
<evidence type="ECO:0000256" key="5">
    <source>
        <dbReference type="ARBA" id="ARBA00023284"/>
    </source>
</evidence>
<reference evidence="7" key="1">
    <citation type="submission" date="2021-02" db="EMBL/GenBank/DDBJ databases">
        <title>Genome-Resolved Metagenomics of a Microbial Community Performing Photosynthetic Biological Nutrient Removal.</title>
        <authorList>
            <person name="Mcdaniel E.A."/>
        </authorList>
    </citation>
    <scope>NUCLEOTIDE SEQUENCE</scope>
    <source>
        <strain evidence="7">UWPOB_OBS1</strain>
    </source>
</reference>
<evidence type="ECO:0000313" key="8">
    <source>
        <dbReference type="Proteomes" id="UP000664277"/>
    </source>
</evidence>
<dbReference type="GO" id="GO:0042026">
    <property type="term" value="P:protein refolding"/>
    <property type="evidence" value="ECO:0007669"/>
    <property type="project" value="TreeGrafter"/>
</dbReference>
<dbReference type="GO" id="GO:0044183">
    <property type="term" value="F:protein folding chaperone"/>
    <property type="evidence" value="ECO:0007669"/>
    <property type="project" value="TreeGrafter"/>
</dbReference>
<proteinExistence type="inferred from homology"/>
<evidence type="ECO:0000256" key="3">
    <source>
        <dbReference type="ARBA" id="ARBA00023157"/>
    </source>
</evidence>
<feature type="disulfide bond" description="Redox-active" evidence="6">
    <location>
        <begin position="277"/>
        <end position="280"/>
    </location>
</feature>
<comment type="subcellular location">
    <subcellularLocation>
        <location evidence="6">Cytoplasm</location>
    </subcellularLocation>
</comment>
<evidence type="ECO:0000256" key="1">
    <source>
        <dbReference type="ARBA" id="ARBA00022490"/>
    </source>
</evidence>
<dbReference type="AlphaFoldDB" id="A0A8J7P8S9"/>
<comment type="similarity">
    <text evidence="6">Belongs to the HSP33 family.</text>
</comment>
<keyword evidence="3 6" id="KW-1015">Disulfide bond</keyword>
<dbReference type="PIRSF" id="PIRSF005261">
    <property type="entry name" value="Heat_shock_Hsp33"/>
    <property type="match status" value="1"/>
</dbReference>
<dbReference type="GO" id="GO:0051082">
    <property type="term" value="F:unfolded protein binding"/>
    <property type="evidence" value="ECO:0007669"/>
    <property type="project" value="UniProtKB-UniRule"/>
</dbReference>
<dbReference type="CDD" id="cd00498">
    <property type="entry name" value="Hsp33"/>
    <property type="match status" value="1"/>
</dbReference>
<name>A0A8J7P8S9_9BACT</name>
<comment type="function">
    <text evidence="6">Redox regulated molecular chaperone. Protects both thermally unfolding and oxidatively damaged proteins from irreversible aggregation. Plays an important role in the bacterial defense system toward oxidative stress.</text>
</comment>
<dbReference type="InterPro" id="IPR016154">
    <property type="entry name" value="Heat_shock_Hsp33_C"/>
</dbReference>
<protein>
    <recommendedName>
        <fullName evidence="6">33 kDa chaperonin</fullName>
    </recommendedName>
    <alternativeName>
        <fullName evidence="6">Heat shock protein 33 homolog</fullName>
        <shortName evidence="6">HSP33</shortName>
    </alternativeName>
</protein>
<keyword evidence="5 6" id="KW-0676">Redox-active center</keyword>
<evidence type="ECO:0000313" key="7">
    <source>
        <dbReference type="EMBL" id="MBN8661339.1"/>
    </source>
</evidence>
<dbReference type="SUPFAM" id="SSF64397">
    <property type="entry name" value="Hsp33 domain"/>
    <property type="match status" value="1"/>
</dbReference>
<dbReference type="PANTHER" id="PTHR30111">
    <property type="entry name" value="33 KDA CHAPERONIN"/>
    <property type="match status" value="1"/>
</dbReference>
<dbReference type="InterPro" id="IPR000397">
    <property type="entry name" value="Heat_shock_Hsp33"/>
</dbReference>
<dbReference type="InterPro" id="IPR016153">
    <property type="entry name" value="Heat_shock_Hsp33_N"/>
</dbReference>
<dbReference type="HAMAP" id="MF_00117">
    <property type="entry name" value="HslO"/>
    <property type="match status" value="1"/>
</dbReference>